<proteinExistence type="predicted"/>
<reference evidence="3 4" key="1">
    <citation type="submission" date="2015-07" db="EMBL/GenBank/DDBJ databases">
        <title>High-quality genome of monoxenous trypanosomatid Leptomonas pyrrhocoris.</title>
        <authorList>
            <person name="Flegontov P."/>
            <person name="Butenko A."/>
            <person name="Firsov S."/>
            <person name="Vlcek C."/>
            <person name="Logacheva M.D."/>
            <person name="Field M."/>
            <person name="Filatov D."/>
            <person name="Flegontova O."/>
            <person name="Gerasimov E."/>
            <person name="Jackson A.P."/>
            <person name="Kelly S."/>
            <person name="Opperdoes F."/>
            <person name="O'Reilly A."/>
            <person name="Votypka J."/>
            <person name="Yurchenko V."/>
            <person name="Lukes J."/>
        </authorList>
    </citation>
    <scope>NUCLEOTIDE SEQUENCE [LARGE SCALE GENOMIC DNA]</scope>
    <source>
        <strain evidence="3">H10</strain>
    </source>
</reference>
<evidence type="ECO:0008006" key="5">
    <source>
        <dbReference type="Google" id="ProtNLM"/>
    </source>
</evidence>
<evidence type="ECO:0000313" key="4">
    <source>
        <dbReference type="Proteomes" id="UP000037923"/>
    </source>
</evidence>
<dbReference type="PANTHER" id="PTHR40382:SF1">
    <property type="entry name" value="RIKEN CDNA 4930523C07 GENE"/>
    <property type="match status" value="1"/>
</dbReference>
<dbReference type="RefSeq" id="XP_015654345.1">
    <property type="nucleotide sequence ID" value="XM_015806950.1"/>
</dbReference>
<feature type="region of interest" description="Disordered" evidence="1">
    <location>
        <begin position="232"/>
        <end position="299"/>
    </location>
</feature>
<keyword evidence="4" id="KW-1185">Reference proteome</keyword>
<dbReference type="VEuPathDB" id="TriTrypDB:LpyrH10_22_0390"/>
<evidence type="ECO:0000256" key="2">
    <source>
        <dbReference type="SAM" id="SignalP"/>
    </source>
</evidence>
<dbReference type="EMBL" id="LGTL01000022">
    <property type="protein sequence ID" value="KPA75907.1"/>
    <property type="molecule type" value="Genomic_DNA"/>
</dbReference>
<dbReference type="AlphaFoldDB" id="A0A0M9FTR9"/>
<dbReference type="EMBL" id="LGTL01000022">
    <property type="protein sequence ID" value="KPA75906.1"/>
    <property type="molecule type" value="Genomic_DNA"/>
</dbReference>
<protein>
    <recommendedName>
        <fullName evidence="5">Membrane-associated protein</fullName>
    </recommendedName>
</protein>
<dbReference type="InterPro" id="IPR039964">
    <property type="entry name" value="KIAA0040-like"/>
</dbReference>
<keyword evidence="2" id="KW-0732">Signal</keyword>
<accession>A0A0M9FTR9</accession>
<dbReference type="OrthoDB" id="260546at2759"/>
<comment type="caution">
    <text evidence="3">The sequence shown here is derived from an EMBL/GenBank/DDBJ whole genome shotgun (WGS) entry which is preliminary data.</text>
</comment>
<dbReference type="GeneID" id="26908364"/>
<feature type="compositionally biased region" description="Acidic residues" evidence="1">
    <location>
        <begin position="242"/>
        <end position="254"/>
    </location>
</feature>
<sequence length="299" mass="31981">MTAFSAASRIAAVAAVLLLAVAALASAATDGQTCAASTENPLANLNYTDPNVQQCVRVRCIASTGLAPTTFANGYCNGNAAAESAVACLRLYRAYNEYYSCVMRALAGSTGAGPDALVAQVNVFMNTPGYPYHLSPLGCYACNHFRETVHAAIGTTCNNWTCDAVSSQSAAASWYGQPGKGYNHQLCGTGCIAVMMLTIPFAIVSASMIIACSCCWPSPSLKTTYAEVMKEEEEEKHRVRSDDEEEEEDEEDSDADRANREPVEGDNTNGPHEPVVADNNVNHPDEEEEAHPDEYVNLR</sequence>
<feature type="signal peptide" evidence="2">
    <location>
        <begin position="1"/>
        <end position="27"/>
    </location>
</feature>
<dbReference type="RefSeq" id="XP_015654344.1">
    <property type="nucleotide sequence ID" value="XM_015806949.1"/>
</dbReference>
<gene>
    <name evidence="3" type="ORF">ABB37_08079</name>
</gene>
<evidence type="ECO:0000256" key="1">
    <source>
        <dbReference type="SAM" id="MobiDB-lite"/>
    </source>
</evidence>
<name>A0A0M9FTR9_LEPPY</name>
<dbReference type="EMBL" id="LGTL01000022">
    <property type="protein sequence ID" value="KPA75905.1"/>
    <property type="molecule type" value="Genomic_DNA"/>
</dbReference>
<dbReference type="RefSeq" id="XP_015654346.1">
    <property type="nucleotide sequence ID" value="XM_015806951.1"/>
</dbReference>
<organism evidence="3 4">
    <name type="scientific">Leptomonas pyrrhocoris</name>
    <name type="common">Firebug parasite</name>
    <dbReference type="NCBI Taxonomy" id="157538"/>
    <lineage>
        <taxon>Eukaryota</taxon>
        <taxon>Discoba</taxon>
        <taxon>Euglenozoa</taxon>
        <taxon>Kinetoplastea</taxon>
        <taxon>Metakinetoplastina</taxon>
        <taxon>Trypanosomatida</taxon>
        <taxon>Trypanosomatidae</taxon>
        <taxon>Leishmaniinae</taxon>
        <taxon>Leptomonas</taxon>
    </lineage>
</organism>
<dbReference type="OMA" id="CGCCWPS"/>
<dbReference type="Proteomes" id="UP000037923">
    <property type="component" value="Unassembled WGS sequence"/>
</dbReference>
<evidence type="ECO:0000313" key="3">
    <source>
        <dbReference type="EMBL" id="KPA75905.1"/>
    </source>
</evidence>
<dbReference type="PANTHER" id="PTHR40382">
    <property type="match status" value="1"/>
</dbReference>
<feature type="chain" id="PRO_5007418395" description="Membrane-associated protein" evidence="2">
    <location>
        <begin position="28"/>
        <end position="299"/>
    </location>
</feature>